<organism evidence="1 2">
    <name type="scientific">Alternaria alternata</name>
    <name type="common">Alternaria rot fungus</name>
    <name type="synonym">Torula alternata</name>
    <dbReference type="NCBI Taxonomy" id="5599"/>
    <lineage>
        <taxon>Eukaryota</taxon>
        <taxon>Fungi</taxon>
        <taxon>Dikarya</taxon>
        <taxon>Ascomycota</taxon>
        <taxon>Pezizomycotina</taxon>
        <taxon>Dothideomycetes</taxon>
        <taxon>Pleosporomycetidae</taxon>
        <taxon>Pleosporales</taxon>
        <taxon>Pleosporineae</taxon>
        <taxon>Pleosporaceae</taxon>
        <taxon>Alternaria</taxon>
        <taxon>Alternaria sect. Alternaria</taxon>
        <taxon>Alternaria alternata complex</taxon>
    </lineage>
</organism>
<keyword evidence="2" id="KW-1185">Reference proteome</keyword>
<dbReference type="KEGG" id="aalt:CC77DRAFT_949018"/>
<evidence type="ECO:0000313" key="2">
    <source>
        <dbReference type="Proteomes" id="UP000077248"/>
    </source>
</evidence>
<dbReference type="VEuPathDB" id="FungiDB:CC77DRAFT_949018"/>
<dbReference type="OMA" id="LAKAWHL"/>
<dbReference type="RefSeq" id="XP_018379758.1">
    <property type="nucleotide sequence ID" value="XM_018535231.1"/>
</dbReference>
<reference evidence="1 2" key="1">
    <citation type="submission" date="2016-05" db="EMBL/GenBank/DDBJ databases">
        <title>Comparative analysis of secretome profiles of manganese(II)-oxidizing ascomycete fungi.</title>
        <authorList>
            <consortium name="DOE Joint Genome Institute"/>
            <person name="Zeiner C.A."/>
            <person name="Purvine S.O."/>
            <person name="Zink E.M."/>
            <person name="Wu S."/>
            <person name="Pasa-Tolic L."/>
            <person name="Chaput D.L."/>
            <person name="Haridas S."/>
            <person name="Grigoriev I.V."/>
            <person name="Santelli C.M."/>
            <person name="Hansel C.M."/>
        </authorList>
    </citation>
    <scope>NUCLEOTIDE SEQUENCE [LARGE SCALE GENOMIC DNA]</scope>
    <source>
        <strain evidence="1 2">SRC1lrK2f</strain>
    </source>
</reference>
<evidence type="ECO:0000313" key="1">
    <source>
        <dbReference type="EMBL" id="OAG14337.1"/>
    </source>
</evidence>
<accession>A0A177D521</accession>
<dbReference type="Proteomes" id="UP000077248">
    <property type="component" value="Unassembled WGS sequence"/>
</dbReference>
<dbReference type="AlphaFoldDB" id="A0A177D521"/>
<gene>
    <name evidence="1" type="ORF">CC77DRAFT_949018</name>
</gene>
<proteinExistence type="predicted"/>
<dbReference type="GeneID" id="29120825"/>
<protein>
    <submittedName>
        <fullName evidence="1">Uncharacterized protein</fullName>
    </submittedName>
</protein>
<name>A0A177D521_ALTAL</name>
<sequence length="383" mass="42273">MFKLFRETFSFRFDFDENSSTSTSSSNNGDIEVQVGRLPNAGLVHVPRTALRTCRVLRTSLVHGCRIKNTDALVFEVILAHFNVNGSLGRLRPNIRNPLTQLTGGCDRMLKLAKAWHLADMLDDVRLQNKLIDVYRILYLELLNANTRVPLDYEAFIYLESHLGTHTKMEKFMIDFFAGLSRYTGEFSAQELLPFRPDVSRALKVRRAQLVVQGSFVDLIATGNTCFNVIKSDATTHSSLQVTKPTRLSSSAGLNSLPLRHSLSTSSLSSLVSLPVSSTTAISSASPTCDRRHQRRLSLLGTTSINEQPEVCLSGTLASIFQSAIGATLCPCHTRSVSLTTPTSSRAPFMAKKAVPFRQQVHIASEDDSSDDDIAYDIFPSGL</sequence>
<dbReference type="EMBL" id="KV441501">
    <property type="protein sequence ID" value="OAG14337.1"/>
    <property type="molecule type" value="Genomic_DNA"/>
</dbReference>